<evidence type="ECO:0000313" key="11">
    <source>
        <dbReference type="Ensembl" id="ENSTNIP00000002219.1"/>
    </source>
</evidence>
<dbReference type="PANTHER" id="PTHR23345:SF9">
    <property type="entry name" value="VITELLOGENIN-RELATED"/>
    <property type="match status" value="1"/>
</dbReference>
<dbReference type="SUPFAM" id="SSF48431">
    <property type="entry name" value="Lipovitellin-phosvitin complex, superhelical domain"/>
    <property type="match status" value="1"/>
</dbReference>
<dbReference type="FunFam" id="2.30.230.10:FF:000002">
    <property type="entry name" value="Vitellogenin 7"/>
    <property type="match status" value="1"/>
</dbReference>
<evidence type="ECO:0000313" key="12">
    <source>
        <dbReference type="Proteomes" id="UP000007303"/>
    </source>
</evidence>
<feature type="signal peptide" evidence="8">
    <location>
        <begin position="1"/>
        <end position="18"/>
    </location>
</feature>
<evidence type="ECO:0000259" key="10">
    <source>
        <dbReference type="PROSITE" id="PS51233"/>
    </source>
</evidence>
<dbReference type="GO" id="GO:0071391">
    <property type="term" value="P:cellular response to estrogen stimulus"/>
    <property type="evidence" value="ECO:0007669"/>
    <property type="project" value="TreeGrafter"/>
</dbReference>
<keyword evidence="5" id="KW-0325">Glycoprotein</keyword>
<keyword evidence="12" id="KW-1185">Reference proteome</keyword>
<dbReference type="InterPro" id="IPR015258">
    <property type="entry name" value="Vitellinogen_b-sht_shell"/>
</dbReference>
<dbReference type="PANTHER" id="PTHR23345">
    <property type="entry name" value="VITELLOGENIN-RELATED"/>
    <property type="match status" value="1"/>
</dbReference>
<dbReference type="GeneTree" id="ENSGT00530000064273"/>
<feature type="domain" description="Vitellogenin" evidence="9">
    <location>
        <begin position="23"/>
        <end position="657"/>
    </location>
</feature>
<comment type="caution">
    <text evidence="6">Lacks conserved residue(s) required for the propagation of feature annotation.</text>
</comment>
<dbReference type="InterPro" id="IPR015816">
    <property type="entry name" value="Vitellinogen_b-sht_N"/>
</dbReference>
<feature type="disulfide bond" evidence="6">
    <location>
        <begin position="159"/>
        <end position="185"/>
    </location>
</feature>
<dbReference type="Gene3D" id="2.20.80.10">
    <property type="entry name" value="Lipovitellin-phosvitin complex, chain A, domain 4"/>
    <property type="match status" value="1"/>
</dbReference>
<keyword evidence="4 6" id="KW-1015">Disulfide bond</keyword>
<feature type="region of interest" description="Disordered" evidence="7">
    <location>
        <begin position="1069"/>
        <end position="1137"/>
    </location>
</feature>
<dbReference type="InterPro" id="IPR015255">
    <property type="entry name" value="Vitellinogen_open_b-sht"/>
</dbReference>
<dbReference type="FunFam" id="2.20.80.10:FF:000001">
    <property type="entry name" value="Vitellogenin 7"/>
    <property type="match status" value="1"/>
</dbReference>
<evidence type="ECO:0000256" key="6">
    <source>
        <dbReference type="PROSITE-ProRule" id="PRU00557"/>
    </source>
</evidence>
<dbReference type="OMA" id="ENPMWHP"/>
<dbReference type="Gene3D" id="2.20.90.10">
    <property type="entry name" value="Vitellinogen, beta-sheet shell domain"/>
    <property type="match status" value="1"/>
</dbReference>
<organism evidence="11 12">
    <name type="scientific">Tetraodon nigroviridis</name>
    <name type="common">Spotted green pufferfish</name>
    <name type="synonym">Chelonodon nigroviridis</name>
    <dbReference type="NCBI Taxonomy" id="99883"/>
    <lineage>
        <taxon>Eukaryota</taxon>
        <taxon>Metazoa</taxon>
        <taxon>Chordata</taxon>
        <taxon>Craniata</taxon>
        <taxon>Vertebrata</taxon>
        <taxon>Euteleostomi</taxon>
        <taxon>Actinopterygii</taxon>
        <taxon>Neopterygii</taxon>
        <taxon>Teleostei</taxon>
        <taxon>Neoteleostei</taxon>
        <taxon>Acanthomorphata</taxon>
        <taxon>Eupercaria</taxon>
        <taxon>Tetraodontiformes</taxon>
        <taxon>Tetradontoidea</taxon>
        <taxon>Tetraodontidae</taxon>
        <taxon>Tetraodon</taxon>
    </lineage>
</organism>
<dbReference type="SUPFAM" id="SSF56968">
    <property type="entry name" value="Lipovitellin-phosvitin complex, beta-sheet shell regions"/>
    <property type="match status" value="3"/>
</dbReference>
<evidence type="ECO:0000256" key="8">
    <source>
        <dbReference type="SAM" id="SignalP"/>
    </source>
</evidence>
<evidence type="ECO:0000256" key="4">
    <source>
        <dbReference type="ARBA" id="ARBA00023157"/>
    </source>
</evidence>
<dbReference type="InterPro" id="IPR050733">
    <property type="entry name" value="Vitellogenin/Apolipophorin"/>
</dbReference>
<dbReference type="Pfam" id="PF01347">
    <property type="entry name" value="Vitellogenin_N"/>
    <property type="match status" value="1"/>
</dbReference>
<protein>
    <submittedName>
        <fullName evidence="11">Vitellogenin 2</fullName>
    </submittedName>
</protein>
<dbReference type="PROSITE" id="PS51211">
    <property type="entry name" value="VITELLOGENIN"/>
    <property type="match status" value="1"/>
</dbReference>
<dbReference type="SMART" id="SM01170">
    <property type="entry name" value="DUF1944"/>
    <property type="match status" value="1"/>
</dbReference>
<dbReference type="InterPro" id="IPR011030">
    <property type="entry name" value="Lipovitellin_superhlx_dom"/>
</dbReference>
<feature type="compositionally biased region" description="Low complexity" evidence="7">
    <location>
        <begin position="1072"/>
        <end position="1096"/>
    </location>
</feature>
<dbReference type="Pfam" id="PF00094">
    <property type="entry name" value="VWD"/>
    <property type="match status" value="1"/>
</dbReference>
<dbReference type="GO" id="GO:0005319">
    <property type="term" value="F:lipid transporter activity"/>
    <property type="evidence" value="ECO:0007669"/>
    <property type="project" value="InterPro"/>
</dbReference>
<reference evidence="11" key="2">
    <citation type="submission" date="2025-08" db="UniProtKB">
        <authorList>
            <consortium name="Ensembl"/>
        </authorList>
    </citation>
    <scope>IDENTIFICATION</scope>
</reference>
<keyword evidence="1" id="KW-0597">Phosphoprotein</keyword>
<sequence>MRVTVLALALALVVGSQATAPYFASDNTYVYSYEARILGGLPEEGLARAGLKIRCKVLIRKANDALFNLSEPEILEYSDIWPKDAFSPATKLTTALATQLSTPIKFEYANGLVGKVYAPAGVSATVVNIHRGILNVLQINIKKNQNVYDLQEPGSQGVCKTHYIVNEDRKAERVLLIKTRDLSHCNVYKVVGLAYTHRCPECEATGKSLNGASTFSYVLKPTAQGSLIMMATSEELIQFSPFNILKGAAQMESRQILKFLNIVKTPLEPVRADYVPRGSLQYEFGSELLQMPIQLLRITNAEAQIVEILNHLVNFNVAKVHEDAPLKFIELIQVLRVVQFKTIEELWERFKAKPDYRNWILHAIPAIGSHTAVRLLKEKFIAGELTIPEAAQALIASVHMVTADIEVIKLFEGLSVHAMIRENPVLREVVMLGYGTLVAKYCAENPSCPAELVRPIHEIVIQALDKVAAEELILGVKVLGNAGHPGSLKTLMKLLPSFGASGTRVPHRVHVEAALALRNIAKKEPRMVQNIAVQLFMDKTLHAELRIAATIVLFETKLPMGLVVSLAKAVLKEENMQVASFVYSYMKAMTKNTTPDYASVAVACNVAVKLLSPRFNRLSHRYSRALYLDAYYSPWMMGAAASAFYINEAATVLPKTIVAKARTYLAGAFADVIEVGVRTEGVQEALLKMNDQNTQRIDKIKQIVQALAGWRASPSSQPLGSLYVKLFGQEVAFANIDKAVVDQVIEFARGPAISSYGRMAWEALLSGFKMHLVKPMLVAEIRRIFPTAAGLPMELSFYTAGVAAATVECQGTVTPPLPKDFHASQLLNSEISMRAAIAPSASLHTYAVMGINTAFIQAAVLSRAKVYTVLPAKVQAKLNMVKGNFKFDLLPVQAVDKIASAYVDTYAVARNVEDISAAKLTPILPDQASLELKKHSSWMTSSSSSSSRSSETHSSSQQVVDRSEILKGYESKLCKEFETYGIKVCADIETHNAAYIRNSLLYAIIGRHAAWIQLARASGPSIENIEIEIQVGDKAAEKVLKTINLSEEEEVLEDKTVLMKLQKILIPGLKNSSSSSSSSSRSSSSSSASKPSSSSSSHHKSKMVDVNSPIFKKSKKSSSSSSRSSVLSRSSSSKVSSSMSKAGSFELKFAKNHAHQHDVTSRRKQGVSSASSFEAIYNKARYLANIVRPYVTILIRAVRSDHKPQGYQITAYFNKQDRRVQIVLANLAESENWRMCADAVLLSDHKMTASLHWGKNCKQYRTVLTAETGSVAQEPAIRLKMSWGNIPQYMKHSARQFFYFVMHLPYDIGVTAVKAKNAPKEITVTVAVASENSLSFQMMTPERTFYKRDIPLPFYLPVGETAAEIQLYPNNWLDKFSYILSKSITAECTVLKDKIITFNNWSIKPELPHSCAQVLVQDCSQELKFLVLLKRDNTQYQNQINIKIADLDIDMYNKNNAVELRVNGMPVQLTTQTYQHPTGQIHIRQRGEGIALHAPFYGLQEIYFDLSALKVQVVDWMKGQTCGLCGKADGEMRQEFRMPNGRVTKSAVSYAHSWVQPGRSCRDSTGCLMKHESVKLDKQIFIVGQESKCYSVEPVFRCLPGCMPVRTAQVKIGYHCVPADTSLNQSEIQNSMFGKSVDVRETAEAHLACRCSVQCP</sequence>
<name>H3C1V2_TETNG</name>
<evidence type="ECO:0000256" key="7">
    <source>
        <dbReference type="SAM" id="MobiDB-lite"/>
    </source>
</evidence>
<reference evidence="12" key="1">
    <citation type="journal article" date="2004" name="Nature">
        <title>Genome duplication in the teleost fish Tetraodon nigroviridis reveals the early vertebrate proto-karyotype.</title>
        <authorList>
            <person name="Jaillon O."/>
            <person name="Aury J.-M."/>
            <person name="Brunet F."/>
            <person name="Petit J.-L."/>
            <person name="Stange-Thomann N."/>
            <person name="Mauceli E."/>
            <person name="Bouneau L."/>
            <person name="Fischer C."/>
            <person name="Ozouf-Costaz C."/>
            <person name="Bernot A."/>
            <person name="Nicaud S."/>
            <person name="Jaffe D."/>
            <person name="Fisher S."/>
            <person name="Lutfalla G."/>
            <person name="Dossat C."/>
            <person name="Segurens B."/>
            <person name="Dasilva C."/>
            <person name="Salanoubat M."/>
            <person name="Levy M."/>
            <person name="Boudet N."/>
            <person name="Castellano S."/>
            <person name="Anthouard V."/>
            <person name="Jubin C."/>
            <person name="Castelli V."/>
            <person name="Katinka M."/>
            <person name="Vacherie B."/>
            <person name="Biemont C."/>
            <person name="Skalli Z."/>
            <person name="Cattolico L."/>
            <person name="Poulain J."/>
            <person name="De Berardinis V."/>
            <person name="Cruaud C."/>
            <person name="Duprat S."/>
            <person name="Brottier P."/>
            <person name="Coutanceau J.-P."/>
            <person name="Gouzy J."/>
            <person name="Parra G."/>
            <person name="Lardier G."/>
            <person name="Chapple C."/>
            <person name="McKernan K.J."/>
            <person name="McEwan P."/>
            <person name="Bosak S."/>
            <person name="Kellis M."/>
            <person name="Volff J.-N."/>
            <person name="Guigo R."/>
            <person name="Zody M.C."/>
            <person name="Mesirov J."/>
            <person name="Lindblad-Toh K."/>
            <person name="Birren B."/>
            <person name="Nusbaum C."/>
            <person name="Kahn D."/>
            <person name="Robinson-Rechavi M."/>
            <person name="Laudet V."/>
            <person name="Schachter V."/>
            <person name="Quetier F."/>
            <person name="Saurin W."/>
            <person name="Scarpelli C."/>
            <person name="Wincker P."/>
            <person name="Lander E.S."/>
            <person name="Weissenbach J."/>
            <person name="Roest Crollius H."/>
        </authorList>
    </citation>
    <scope>NUCLEOTIDE SEQUENCE [LARGE SCALE GENOMIC DNA]</scope>
</reference>
<proteinExistence type="predicted"/>
<evidence type="ECO:0000256" key="2">
    <source>
        <dbReference type="ARBA" id="ARBA00022729"/>
    </source>
</evidence>
<evidence type="ECO:0000256" key="5">
    <source>
        <dbReference type="ARBA" id="ARBA00023180"/>
    </source>
</evidence>
<dbReference type="SMART" id="SM00638">
    <property type="entry name" value="LPD_N"/>
    <property type="match status" value="1"/>
</dbReference>
<keyword evidence="2 8" id="KW-0732">Signal</keyword>
<dbReference type="GO" id="GO:0045735">
    <property type="term" value="F:nutrient reservoir activity"/>
    <property type="evidence" value="ECO:0007669"/>
    <property type="project" value="UniProtKB-KW"/>
</dbReference>
<dbReference type="GO" id="GO:0032355">
    <property type="term" value="P:response to estradiol"/>
    <property type="evidence" value="ECO:0007669"/>
    <property type="project" value="TreeGrafter"/>
</dbReference>
<accession>H3C1V2</accession>
<dbReference type="PROSITE" id="PS51233">
    <property type="entry name" value="VWFD"/>
    <property type="match status" value="1"/>
</dbReference>
<evidence type="ECO:0000259" key="9">
    <source>
        <dbReference type="PROSITE" id="PS51211"/>
    </source>
</evidence>
<dbReference type="SMART" id="SM00216">
    <property type="entry name" value="VWD"/>
    <property type="match status" value="1"/>
</dbReference>
<dbReference type="Ensembl" id="ENSTNIT00000001632.1">
    <property type="protein sequence ID" value="ENSTNIP00000002219.1"/>
    <property type="gene ID" value="ENSTNIG00000000613.1"/>
</dbReference>
<dbReference type="InterPro" id="IPR001846">
    <property type="entry name" value="VWF_type-D"/>
</dbReference>
<dbReference type="FunFam" id="1.25.10.20:FF:000002">
    <property type="entry name" value="Vitellogenin 7"/>
    <property type="match status" value="1"/>
</dbReference>
<dbReference type="InterPro" id="IPR001747">
    <property type="entry name" value="Vitellogenin_N"/>
</dbReference>
<feature type="domain" description="VWFD" evidence="10">
    <location>
        <begin position="1386"/>
        <end position="1562"/>
    </location>
</feature>
<dbReference type="InterPro" id="IPR037088">
    <property type="entry name" value="Vitellinogen_b-sht_shell_sf"/>
</dbReference>
<dbReference type="SMART" id="SM01169">
    <property type="entry name" value="DUF1943"/>
    <property type="match status" value="1"/>
</dbReference>
<dbReference type="Gene3D" id="1.25.10.20">
    <property type="entry name" value="Vitellinogen, superhelical"/>
    <property type="match status" value="1"/>
</dbReference>
<evidence type="ECO:0000256" key="1">
    <source>
        <dbReference type="ARBA" id="ARBA00022553"/>
    </source>
</evidence>
<reference evidence="11" key="3">
    <citation type="submission" date="2025-09" db="UniProtKB">
        <authorList>
            <consortium name="Ensembl"/>
        </authorList>
    </citation>
    <scope>IDENTIFICATION</scope>
</reference>
<dbReference type="Gene3D" id="2.20.50.20">
    <property type="entry name" value="Lipovitellin. Chain A, domain 3"/>
    <property type="match status" value="1"/>
</dbReference>
<feature type="chain" id="PRO_5003581748" evidence="8">
    <location>
        <begin position="19"/>
        <end position="1656"/>
    </location>
</feature>
<dbReference type="Pfam" id="PF09175">
    <property type="entry name" value="Vit_b-sht_shell"/>
    <property type="match status" value="1"/>
</dbReference>
<evidence type="ECO:0000256" key="3">
    <source>
        <dbReference type="ARBA" id="ARBA00022761"/>
    </source>
</evidence>
<dbReference type="Gene3D" id="2.30.230.10">
    <property type="entry name" value="Lipovitellin, beta-sheet shell regions, chain A"/>
    <property type="match status" value="1"/>
</dbReference>
<dbReference type="InterPro" id="IPR015819">
    <property type="entry name" value="Lipid_transp_b-sht_shell"/>
</dbReference>
<dbReference type="Pfam" id="PF09172">
    <property type="entry name" value="Vit_open_b-sht"/>
    <property type="match status" value="1"/>
</dbReference>
<dbReference type="InterPro" id="IPR015817">
    <property type="entry name" value="Vitellinogen_open_b-sht_sub1"/>
</dbReference>
<dbReference type="Proteomes" id="UP000007303">
    <property type="component" value="Unassembled WGS sequence"/>
</dbReference>
<dbReference type="HOGENOM" id="CLU_003264_0_0_1"/>
<keyword evidence="3" id="KW-0758">Storage protein</keyword>
<feature type="compositionally biased region" description="Low complexity" evidence="7">
    <location>
        <begin position="1117"/>
        <end position="1137"/>
    </location>
</feature>